<dbReference type="Proteomes" id="UP000256964">
    <property type="component" value="Unassembled WGS sequence"/>
</dbReference>
<evidence type="ECO:0000313" key="2">
    <source>
        <dbReference type="EMBL" id="RDX39723.1"/>
    </source>
</evidence>
<feature type="compositionally biased region" description="Low complexity" evidence="1">
    <location>
        <begin position="50"/>
        <end position="60"/>
    </location>
</feature>
<protein>
    <submittedName>
        <fullName evidence="2">Uncharacterized protein</fullName>
    </submittedName>
</protein>
<evidence type="ECO:0000256" key="1">
    <source>
        <dbReference type="SAM" id="MobiDB-lite"/>
    </source>
</evidence>
<organism evidence="2 3">
    <name type="scientific">Lentinus brumalis</name>
    <dbReference type="NCBI Taxonomy" id="2498619"/>
    <lineage>
        <taxon>Eukaryota</taxon>
        <taxon>Fungi</taxon>
        <taxon>Dikarya</taxon>
        <taxon>Basidiomycota</taxon>
        <taxon>Agaricomycotina</taxon>
        <taxon>Agaricomycetes</taxon>
        <taxon>Polyporales</taxon>
        <taxon>Polyporaceae</taxon>
        <taxon>Lentinus</taxon>
    </lineage>
</organism>
<keyword evidence="3" id="KW-1185">Reference proteome</keyword>
<dbReference type="AlphaFoldDB" id="A0A371CHG9"/>
<proteinExistence type="predicted"/>
<name>A0A371CHG9_9APHY</name>
<feature type="compositionally biased region" description="Basic and acidic residues" evidence="1">
    <location>
        <begin position="37"/>
        <end position="46"/>
    </location>
</feature>
<feature type="region of interest" description="Disordered" evidence="1">
    <location>
        <begin position="32"/>
        <end position="86"/>
    </location>
</feature>
<gene>
    <name evidence="2" type="ORF">OH76DRAFT_552151</name>
</gene>
<evidence type="ECO:0000313" key="3">
    <source>
        <dbReference type="Proteomes" id="UP000256964"/>
    </source>
</evidence>
<sequence length="134" mass="14398">MQVAGRDNSPARGGDVSVGLLSGELQYPSTAVATSDLSHRSVHAESGRMSSHGSSLGELHSALKHKSLGRGRLQDNKEVSEPTGKIADSDIRYVRFHNAREGLPMQASQSPDPGCLHQCYRMNCCDIRQAATLP</sequence>
<accession>A0A371CHG9</accession>
<dbReference type="EMBL" id="KZ857664">
    <property type="protein sequence ID" value="RDX39723.1"/>
    <property type="molecule type" value="Genomic_DNA"/>
</dbReference>
<reference evidence="2 3" key="1">
    <citation type="journal article" date="2018" name="Biotechnol. Biofuels">
        <title>Integrative visual omics of the white-rot fungus Polyporus brumalis exposes the biotechnological potential of its oxidative enzymes for delignifying raw plant biomass.</title>
        <authorList>
            <person name="Miyauchi S."/>
            <person name="Rancon A."/>
            <person name="Drula E."/>
            <person name="Hage H."/>
            <person name="Chaduli D."/>
            <person name="Favel A."/>
            <person name="Grisel S."/>
            <person name="Henrissat B."/>
            <person name="Herpoel-Gimbert I."/>
            <person name="Ruiz-Duenas F.J."/>
            <person name="Chevret D."/>
            <person name="Hainaut M."/>
            <person name="Lin J."/>
            <person name="Wang M."/>
            <person name="Pangilinan J."/>
            <person name="Lipzen A."/>
            <person name="Lesage-Meessen L."/>
            <person name="Navarro D."/>
            <person name="Riley R."/>
            <person name="Grigoriev I.V."/>
            <person name="Zhou S."/>
            <person name="Raouche S."/>
            <person name="Rosso M.N."/>
        </authorList>
    </citation>
    <scope>NUCLEOTIDE SEQUENCE [LARGE SCALE GENOMIC DNA]</scope>
    <source>
        <strain evidence="2 3">BRFM 1820</strain>
    </source>
</reference>